<protein>
    <submittedName>
        <fullName evidence="1">Uncharacterized protein</fullName>
    </submittedName>
</protein>
<dbReference type="STRING" id="996801.BW723_08405"/>
<dbReference type="AlphaFoldDB" id="A0A1B8U6U0"/>
<name>A0A1B8U6U0_9FLAO</name>
<accession>A0A1B8U6U0</accession>
<dbReference type="RefSeq" id="WP_068356111.1">
    <property type="nucleotide sequence ID" value="NZ_CP019337.1"/>
</dbReference>
<dbReference type="EMBL" id="LSFL01000003">
    <property type="protein sequence ID" value="OBY67562.1"/>
    <property type="molecule type" value="Genomic_DNA"/>
</dbReference>
<keyword evidence="2" id="KW-1185">Reference proteome</keyword>
<sequence length="101" mass="12101">MSNTNTQSLNYNSYKQGKDKDFKDQFNKVYKGFFEQPQSMKMLSEKLNIDRANICWFCRDLRKTNKIEIAKKGICKITKRVVNYYTTNPDLFFKSNQLKMF</sequence>
<dbReference type="OrthoDB" id="982995at2"/>
<evidence type="ECO:0000313" key="1">
    <source>
        <dbReference type="EMBL" id="OBY67562.1"/>
    </source>
</evidence>
<dbReference type="KEGG" id="prn:BW723_08405"/>
<reference evidence="2" key="1">
    <citation type="submission" date="2016-02" db="EMBL/GenBank/DDBJ databases">
        <title>Paenibacillus sp. LPB0068, isolated from Crassostrea gigas.</title>
        <authorList>
            <person name="Shin S.-K."/>
            <person name="Yi H."/>
        </authorList>
    </citation>
    <scope>NUCLEOTIDE SEQUENCE [LARGE SCALE GENOMIC DNA]</scope>
    <source>
        <strain evidence="2">KCTC 23969</strain>
    </source>
</reference>
<evidence type="ECO:0000313" key="2">
    <source>
        <dbReference type="Proteomes" id="UP000092612"/>
    </source>
</evidence>
<organism evidence="1 2">
    <name type="scientific">Polaribacter reichenbachii</name>
    <dbReference type="NCBI Taxonomy" id="996801"/>
    <lineage>
        <taxon>Bacteria</taxon>
        <taxon>Pseudomonadati</taxon>
        <taxon>Bacteroidota</taxon>
        <taxon>Flavobacteriia</taxon>
        <taxon>Flavobacteriales</taxon>
        <taxon>Flavobacteriaceae</taxon>
    </lineage>
</organism>
<comment type="caution">
    <text evidence="1">The sequence shown here is derived from an EMBL/GenBank/DDBJ whole genome shotgun (WGS) entry which is preliminary data.</text>
</comment>
<dbReference type="Proteomes" id="UP000092612">
    <property type="component" value="Unassembled WGS sequence"/>
</dbReference>
<proteinExistence type="predicted"/>
<gene>
    <name evidence="1" type="ORF">LPB301_01085</name>
</gene>